<evidence type="ECO:0000259" key="8">
    <source>
        <dbReference type="PROSITE" id="PS50109"/>
    </source>
</evidence>
<dbReference type="SMART" id="SM00304">
    <property type="entry name" value="HAMP"/>
    <property type="match status" value="1"/>
</dbReference>
<dbReference type="CDD" id="cd00082">
    <property type="entry name" value="HisKA"/>
    <property type="match status" value="1"/>
</dbReference>
<dbReference type="AlphaFoldDB" id="A0A1W6K9Z1"/>
<dbReference type="InterPro" id="IPR050351">
    <property type="entry name" value="BphY/WalK/GraS-like"/>
</dbReference>
<comment type="catalytic activity">
    <reaction evidence="1">
        <text>ATP + protein L-histidine = ADP + protein N-phospho-L-histidine.</text>
        <dbReference type="EC" id="2.7.13.3"/>
    </reaction>
</comment>
<dbReference type="CDD" id="cd06225">
    <property type="entry name" value="HAMP"/>
    <property type="match status" value="1"/>
</dbReference>
<dbReference type="Proteomes" id="UP000193100">
    <property type="component" value="Chromosome"/>
</dbReference>
<dbReference type="RefSeq" id="WP_085680637.1">
    <property type="nucleotide sequence ID" value="NZ_CP020931.1"/>
</dbReference>
<dbReference type="InterPro" id="IPR036890">
    <property type="entry name" value="HATPase_C_sf"/>
</dbReference>
<keyword evidence="5 10" id="KW-0808">Transferase</keyword>
<evidence type="ECO:0000256" key="6">
    <source>
        <dbReference type="ARBA" id="ARBA00022777"/>
    </source>
</evidence>
<organism evidence="10 11">
    <name type="scientific">Marinobacter salarius</name>
    <dbReference type="NCBI Taxonomy" id="1420917"/>
    <lineage>
        <taxon>Bacteria</taxon>
        <taxon>Pseudomonadati</taxon>
        <taxon>Pseudomonadota</taxon>
        <taxon>Gammaproteobacteria</taxon>
        <taxon>Pseudomonadales</taxon>
        <taxon>Marinobacteraceae</taxon>
        <taxon>Marinobacter</taxon>
    </lineage>
</organism>
<dbReference type="SUPFAM" id="SSF47384">
    <property type="entry name" value="Homodimeric domain of signal transducing histidine kinase"/>
    <property type="match status" value="1"/>
</dbReference>
<keyword evidence="6" id="KW-0418">Kinase</keyword>
<dbReference type="GO" id="GO:0000156">
    <property type="term" value="F:phosphorelay response regulator activity"/>
    <property type="evidence" value="ECO:0007669"/>
    <property type="project" value="TreeGrafter"/>
</dbReference>
<dbReference type="PROSITE" id="PS50109">
    <property type="entry name" value="HIS_KIN"/>
    <property type="match status" value="1"/>
</dbReference>
<feature type="domain" description="HAMP" evidence="9">
    <location>
        <begin position="181"/>
        <end position="234"/>
    </location>
</feature>
<gene>
    <name evidence="10" type="primary">cph1</name>
    <name evidence="10" type="ORF">MARSALSMR5_02182</name>
</gene>
<dbReference type="SUPFAM" id="SSF158472">
    <property type="entry name" value="HAMP domain-like"/>
    <property type="match status" value="1"/>
</dbReference>
<comment type="subcellular location">
    <subcellularLocation>
        <location evidence="2">Membrane</location>
    </subcellularLocation>
</comment>
<dbReference type="EMBL" id="CP020931">
    <property type="protein sequence ID" value="ARM84255.1"/>
    <property type="molecule type" value="Genomic_DNA"/>
</dbReference>
<sequence>MMGRWRYWRLKTKLLFLTLFTSALGITLVCASLIFVENQNYRKQLESELHVIAGILAEQSAAALVFEDNEQLSSIITSLKRIDTIRQACVYNQKGDVMTSLSGRPQGQCPSVGSSLEVGFVGDVYQLLMPVTLDNEVVGQLFLSSHLEVLRGHIRTFVSVASGIGAVILIALVFLALRLQRIVSEPILKLSETAERIAQDHDYSIRAPVSGTDELGRLGNTFNEMISTIQQQNRRILESRDSLERIVEARTSELSMANRELEAFSYSVSHDLRQPLRAVEGFGQALEEDCGDQLNEIGKDYLKRIRAASVRMAGLIDGLLVLSRVSRQSMENQTIDLSQMLEEIAEELQDISDDVPTEILIQPGMWVVGDSRMLRVAFQNLMANAWKYSAKEEKRIVEVLSRREGRWVAIEVRDNGVGFDMRYIDKLFVAFNRLHTPSEFGGTGIGLATVYRVVRRHHGDISATSQLGEGASFVVKLPVSGDQD</sequence>
<evidence type="ECO:0000313" key="11">
    <source>
        <dbReference type="Proteomes" id="UP000193100"/>
    </source>
</evidence>
<evidence type="ECO:0000256" key="3">
    <source>
        <dbReference type="ARBA" id="ARBA00012438"/>
    </source>
</evidence>
<dbReference type="FunFam" id="1.10.287.130:FF:000070">
    <property type="entry name" value="Histidine kinase sensor protein"/>
    <property type="match status" value="1"/>
</dbReference>
<dbReference type="InterPro" id="IPR005467">
    <property type="entry name" value="His_kinase_dom"/>
</dbReference>
<name>A0A1W6K9Z1_9GAMM</name>
<evidence type="ECO:0000256" key="5">
    <source>
        <dbReference type="ARBA" id="ARBA00022679"/>
    </source>
</evidence>
<keyword evidence="4" id="KW-0597">Phosphoprotein</keyword>
<dbReference type="PRINTS" id="PR00344">
    <property type="entry name" value="BCTRLSENSOR"/>
</dbReference>
<dbReference type="InterPro" id="IPR003594">
    <property type="entry name" value="HATPase_dom"/>
</dbReference>
<dbReference type="InterPro" id="IPR033417">
    <property type="entry name" value="CHASE8"/>
</dbReference>
<dbReference type="SMART" id="SM00387">
    <property type="entry name" value="HATPase_c"/>
    <property type="match status" value="1"/>
</dbReference>
<dbReference type="Pfam" id="PF00672">
    <property type="entry name" value="HAMP"/>
    <property type="match status" value="1"/>
</dbReference>
<dbReference type="Gene3D" id="1.10.287.130">
    <property type="match status" value="1"/>
</dbReference>
<dbReference type="PANTHER" id="PTHR42878">
    <property type="entry name" value="TWO-COMPONENT HISTIDINE KINASE"/>
    <property type="match status" value="1"/>
</dbReference>
<dbReference type="GO" id="GO:0005886">
    <property type="term" value="C:plasma membrane"/>
    <property type="evidence" value="ECO:0007669"/>
    <property type="project" value="UniProtKB-ARBA"/>
</dbReference>
<dbReference type="SMART" id="SM00388">
    <property type="entry name" value="HisKA"/>
    <property type="match status" value="1"/>
</dbReference>
<dbReference type="EC" id="2.7.13.3" evidence="3"/>
<dbReference type="STRING" id="1420917.AU15_08220"/>
<dbReference type="Pfam" id="PF02518">
    <property type="entry name" value="HATPase_c"/>
    <property type="match status" value="1"/>
</dbReference>
<dbReference type="GO" id="GO:0030295">
    <property type="term" value="F:protein kinase activator activity"/>
    <property type="evidence" value="ECO:0007669"/>
    <property type="project" value="TreeGrafter"/>
</dbReference>
<dbReference type="InterPro" id="IPR004358">
    <property type="entry name" value="Sig_transdc_His_kin-like_C"/>
</dbReference>
<evidence type="ECO:0000256" key="4">
    <source>
        <dbReference type="ARBA" id="ARBA00022553"/>
    </source>
</evidence>
<dbReference type="SUPFAM" id="SSF55874">
    <property type="entry name" value="ATPase domain of HSP90 chaperone/DNA topoisomerase II/histidine kinase"/>
    <property type="match status" value="1"/>
</dbReference>
<dbReference type="Gene3D" id="6.10.340.10">
    <property type="match status" value="1"/>
</dbReference>
<dbReference type="GeneID" id="77256128"/>
<dbReference type="InterPro" id="IPR036097">
    <property type="entry name" value="HisK_dim/P_sf"/>
</dbReference>
<dbReference type="InterPro" id="IPR003661">
    <property type="entry name" value="HisK_dim/P_dom"/>
</dbReference>
<dbReference type="GO" id="GO:0007234">
    <property type="term" value="P:osmosensory signaling via phosphorelay pathway"/>
    <property type="evidence" value="ECO:0007669"/>
    <property type="project" value="TreeGrafter"/>
</dbReference>
<feature type="transmembrane region" description="Helical" evidence="7">
    <location>
        <begin position="157"/>
        <end position="177"/>
    </location>
</feature>
<keyword evidence="7" id="KW-0812">Transmembrane</keyword>
<feature type="domain" description="Histidine kinase" evidence="8">
    <location>
        <begin position="267"/>
        <end position="481"/>
    </location>
</feature>
<keyword evidence="7" id="KW-1133">Transmembrane helix</keyword>
<evidence type="ECO:0000256" key="1">
    <source>
        <dbReference type="ARBA" id="ARBA00000085"/>
    </source>
</evidence>
<protein>
    <recommendedName>
        <fullName evidence="3">histidine kinase</fullName>
        <ecNumber evidence="3">2.7.13.3</ecNumber>
    </recommendedName>
</protein>
<dbReference type="FunFam" id="3.30.565.10:FF:000006">
    <property type="entry name" value="Sensor histidine kinase WalK"/>
    <property type="match status" value="1"/>
</dbReference>
<dbReference type="PANTHER" id="PTHR42878:SF15">
    <property type="entry name" value="BACTERIOPHYTOCHROME"/>
    <property type="match status" value="1"/>
</dbReference>
<accession>A0A1W6K9Z1</accession>
<evidence type="ECO:0000313" key="10">
    <source>
        <dbReference type="EMBL" id="ARM84255.1"/>
    </source>
</evidence>
<dbReference type="Pfam" id="PF17152">
    <property type="entry name" value="CHASE8"/>
    <property type="match status" value="1"/>
</dbReference>
<evidence type="ECO:0000256" key="7">
    <source>
        <dbReference type="SAM" id="Phobius"/>
    </source>
</evidence>
<keyword evidence="7" id="KW-0472">Membrane</keyword>
<dbReference type="Gene3D" id="3.30.565.10">
    <property type="entry name" value="Histidine kinase-like ATPase, C-terminal domain"/>
    <property type="match status" value="1"/>
</dbReference>
<dbReference type="PROSITE" id="PS50885">
    <property type="entry name" value="HAMP"/>
    <property type="match status" value="1"/>
</dbReference>
<dbReference type="Pfam" id="PF00512">
    <property type="entry name" value="HisKA"/>
    <property type="match status" value="1"/>
</dbReference>
<dbReference type="InterPro" id="IPR003660">
    <property type="entry name" value="HAMP_dom"/>
</dbReference>
<evidence type="ECO:0000259" key="9">
    <source>
        <dbReference type="PROSITE" id="PS50885"/>
    </source>
</evidence>
<reference evidence="10 11" key="1">
    <citation type="submission" date="2017-04" db="EMBL/GenBank/DDBJ databases">
        <title>Genome Sequence of Marinobacter salarius strain SMR5 Isolated from a culture of the Diatom Skeletonema marinoi.</title>
        <authorList>
            <person name="Topel M."/>
            <person name="Pinder M.I.M."/>
            <person name="Johansson O.N."/>
            <person name="Kourtchenko O."/>
            <person name="Godhe A."/>
            <person name="Clarke A.K."/>
        </authorList>
    </citation>
    <scope>NUCLEOTIDE SEQUENCE [LARGE SCALE GENOMIC DNA]</scope>
    <source>
        <strain evidence="10 11">SMR5</strain>
    </source>
</reference>
<dbReference type="GO" id="GO:0000155">
    <property type="term" value="F:phosphorelay sensor kinase activity"/>
    <property type="evidence" value="ECO:0007669"/>
    <property type="project" value="InterPro"/>
</dbReference>
<proteinExistence type="predicted"/>
<evidence type="ECO:0000256" key="2">
    <source>
        <dbReference type="ARBA" id="ARBA00004370"/>
    </source>
</evidence>